<keyword evidence="1" id="KW-0472">Membrane</keyword>
<feature type="transmembrane region" description="Helical" evidence="1">
    <location>
        <begin position="22"/>
        <end position="42"/>
    </location>
</feature>
<dbReference type="KEGG" id="tna:CTN_1094"/>
<evidence type="ECO:0000313" key="3">
    <source>
        <dbReference type="EMBL" id="ACM23270.1"/>
    </source>
</evidence>
<dbReference type="GO" id="GO:0043164">
    <property type="term" value="P:Gram-negative-bacterium-type cell wall biogenesis"/>
    <property type="evidence" value="ECO:0007669"/>
    <property type="project" value="TreeGrafter"/>
</dbReference>
<evidence type="ECO:0000259" key="2">
    <source>
        <dbReference type="Pfam" id="PF02698"/>
    </source>
</evidence>
<dbReference type="PANTHER" id="PTHR30336:SF4">
    <property type="entry name" value="ENVELOPE BIOGENESIS FACTOR ELYC"/>
    <property type="match status" value="1"/>
</dbReference>
<dbReference type="Pfam" id="PF02698">
    <property type="entry name" value="DUF218"/>
    <property type="match status" value="1"/>
</dbReference>
<dbReference type="Gene3D" id="3.40.50.620">
    <property type="entry name" value="HUPs"/>
    <property type="match status" value="1"/>
</dbReference>
<keyword evidence="4" id="KW-1185">Reference proteome</keyword>
<keyword evidence="1" id="KW-1133">Transmembrane helix</keyword>
<dbReference type="GO" id="GO:0000270">
    <property type="term" value="P:peptidoglycan metabolic process"/>
    <property type="evidence" value="ECO:0007669"/>
    <property type="project" value="TreeGrafter"/>
</dbReference>
<name>B9K8I7_THENN</name>
<dbReference type="EMBL" id="CP000916">
    <property type="protein sequence ID" value="ACM23270.1"/>
    <property type="molecule type" value="Genomic_DNA"/>
</dbReference>
<evidence type="ECO:0000256" key="1">
    <source>
        <dbReference type="SAM" id="Phobius"/>
    </source>
</evidence>
<proteinExistence type="predicted"/>
<dbReference type="STRING" id="309803.CTN_1094"/>
<dbReference type="PANTHER" id="PTHR30336">
    <property type="entry name" value="INNER MEMBRANE PROTEIN, PROBABLE PERMEASE"/>
    <property type="match status" value="1"/>
</dbReference>
<gene>
    <name evidence="3" type="ordered locus">CTN_1094</name>
</gene>
<dbReference type="GO" id="GO:0005886">
    <property type="term" value="C:plasma membrane"/>
    <property type="evidence" value="ECO:0007669"/>
    <property type="project" value="TreeGrafter"/>
</dbReference>
<reference evidence="3 4" key="1">
    <citation type="journal article" date="2009" name="Biosci. Biotechnol. Biochem.">
        <title>WeGAS: a web-based microbial genome annotation system.</title>
        <authorList>
            <person name="Lee D."/>
            <person name="Seo H."/>
            <person name="Park C."/>
            <person name="Park K."/>
        </authorList>
    </citation>
    <scope>NUCLEOTIDE SEQUENCE [LARGE SCALE GENOMIC DNA]</scope>
    <source>
        <strain evidence="4">ATCC 49049 / DSM 4359 / NBRC 107923 / NS-E</strain>
    </source>
</reference>
<feature type="domain" description="DUF218" evidence="2">
    <location>
        <begin position="88"/>
        <end position="243"/>
    </location>
</feature>
<organism evidence="3 4">
    <name type="scientific">Thermotoga neapolitana (strain ATCC 49049 / DSM 4359 / NBRC 107923 / NS-E)</name>
    <dbReference type="NCBI Taxonomy" id="309803"/>
    <lineage>
        <taxon>Bacteria</taxon>
        <taxon>Thermotogati</taxon>
        <taxon>Thermotogota</taxon>
        <taxon>Thermotogae</taxon>
        <taxon>Thermotogales</taxon>
        <taxon>Thermotogaceae</taxon>
        <taxon>Thermotoga</taxon>
    </lineage>
</organism>
<dbReference type="AlphaFoldDB" id="B9K8I7"/>
<keyword evidence="1" id="KW-0812">Transmembrane</keyword>
<dbReference type="Proteomes" id="UP000000445">
    <property type="component" value="Chromosome"/>
</dbReference>
<evidence type="ECO:0000313" key="4">
    <source>
        <dbReference type="Proteomes" id="UP000000445"/>
    </source>
</evidence>
<dbReference type="eggNOG" id="COG1434">
    <property type="taxonomic scope" value="Bacteria"/>
</dbReference>
<dbReference type="InterPro" id="IPR051599">
    <property type="entry name" value="Cell_Envelope_Assoc"/>
</dbReference>
<sequence length="252" mass="28153">MIIDISVKIVNGGESVFLQKTIGAFLVTPGIFILILLLSAVFSRKGRWLFVLLATFLYVLSSYPAEFLFLRPLEEDLIVPDGLPQNGVIVILGGGVERNTKTGDSLSDSTLRRILTGFQVHRKTGLPILVTGGSLSGLEPEAIIMKEYLVSLGVPEKNVLVENRSRNTYENAFFTKNLIGDVPIVLVTDSIHMRRALYTFKKFFSEVVPYPAGCYFGTPEFVDFLPSATSFYLNSRAIYEWIGLVWYNLRGR</sequence>
<dbReference type="HOGENOM" id="CLU_053514_3_0_0"/>
<feature type="transmembrane region" description="Helical" evidence="1">
    <location>
        <begin position="49"/>
        <end position="70"/>
    </location>
</feature>
<dbReference type="CDD" id="cd06259">
    <property type="entry name" value="YdcF-like"/>
    <property type="match status" value="1"/>
</dbReference>
<accession>B9K8I7</accession>
<dbReference type="InterPro" id="IPR014729">
    <property type="entry name" value="Rossmann-like_a/b/a_fold"/>
</dbReference>
<protein>
    <recommendedName>
        <fullName evidence="2">DUF218 domain-containing protein</fullName>
    </recommendedName>
</protein>
<dbReference type="InterPro" id="IPR003848">
    <property type="entry name" value="DUF218"/>
</dbReference>